<evidence type="ECO:0000313" key="1">
    <source>
        <dbReference type="EMBL" id="QQA00156.1"/>
    </source>
</evidence>
<accession>A0A7T3RBQ7</accession>
<dbReference type="AlphaFoldDB" id="A0A7T3RBQ7"/>
<gene>
    <name evidence="1" type="ORF">IWA51_07655</name>
</gene>
<organism evidence="1 2">
    <name type="scientific">Treponema peruense</name>
    <dbReference type="NCBI Taxonomy" id="2787628"/>
    <lineage>
        <taxon>Bacteria</taxon>
        <taxon>Pseudomonadati</taxon>
        <taxon>Spirochaetota</taxon>
        <taxon>Spirochaetia</taxon>
        <taxon>Spirochaetales</taxon>
        <taxon>Treponemataceae</taxon>
        <taxon>Treponema</taxon>
    </lineage>
</organism>
<dbReference type="Proteomes" id="UP000595224">
    <property type="component" value="Chromosome"/>
</dbReference>
<reference evidence="1 2" key="1">
    <citation type="submission" date="2020-11" db="EMBL/GenBank/DDBJ databases">
        <title>Treponema Peruensis nv. sp., first commensal Treponema isolated from human feces.</title>
        <authorList>
            <person name="Belkhou C."/>
            <person name="Raes J."/>
        </authorList>
    </citation>
    <scope>NUCLEOTIDE SEQUENCE [LARGE SCALE GENOMIC DNA]</scope>
    <source>
        <strain evidence="1 2">RCC2812</strain>
    </source>
</reference>
<dbReference type="EMBL" id="CP064936">
    <property type="protein sequence ID" value="QQA00156.1"/>
    <property type="molecule type" value="Genomic_DNA"/>
</dbReference>
<evidence type="ECO:0000313" key="2">
    <source>
        <dbReference type="Proteomes" id="UP000595224"/>
    </source>
</evidence>
<protein>
    <submittedName>
        <fullName evidence="1">Uncharacterized protein</fullName>
    </submittedName>
</protein>
<sequence length="473" mass="53074">MEKRFLFILVMVICGKIFAGALGVIHDRKDGAFVFETDEKKVQLYHADGSLSVNRLNFDSVISECTVRTFFENASGGFFCFGEGRRATVFFADESNEPVPFFYECKSDINKILPFYFENGTLGFVCFTDIFIEEVFVNTNDKSISAKKIFEVSKKYKKICESDLSRFSDVGKGTVTLLDKSGRYAVLSVFRNGSEVNSAVVEENLFNQPRVSAVYTSEKILVCVNESGLGTKIFDCPAYETKCVFSSETNLPLKSFSGTAVNDNPLFCLVYDNGADSMEVFLGNENNQVFCGTDLHSAVFLPYNKNENYFIADYGTETEIIPVTYSDSWKAKESVCFENCSYISLFEHDGLGAAFYDRNADTIKCIFLDETKLKQTYELLCSDSLKTFMNESLENKTVNAQMFFSYSEQALINLSGNMLALDFDDGRADFSVSDSFCVSSLVNGSCFCVLRDEDGLNVKKYCSSNFKSMNGRR</sequence>
<proteinExistence type="predicted"/>
<keyword evidence="2" id="KW-1185">Reference proteome</keyword>
<dbReference type="KEGG" id="tper:IWA51_07655"/>
<dbReference type="RefSeq" id="WP_198442003.1">
    <property type="nucleotide sequence ID" value="NZ_CBCSHE010000001.1"/>
</dbReference>
<name>A0A7T3RBQ7_9SPIR</name>